<dbReference type="PATRIC" id="fig|759362.5.peg.944"/>
<protein>
    <submittedName>
        <fullName evidence="6">Transcriptional regulator protein, LysR family protein</fullName>
        <ecNumber evidence="6">4.2.1.1</ecNumber>
    </submittedName>
</protein>
<gene>
    <name evidence="6" type="ordered locus">KVU_0913</name>
</gene>
<dbReference type="KEGG" id="kvl:KVU_0913"/>
<proteinExistence type="inferred from homology"/>
<dbReference type="GO" id="GO:0006351">
    <property type="term" value="P:DNA-templated transcription"/>
    <property type="evidence" value="ECO:0007669"/>
    <property type="project" value="TreeGrafter"/>
</dbReference>
<evidence type="ECO:0000256" key="4">
    <source>
        <dbReference type="ARBA" id="ARBA00023163"/>
    </source>
</evidence>
<dbReference type="GO" id="GO:0004089">
    <property type="term" value="F:carbonate dehydratase activity"/>
    <property type="evidence" value="ECO:0007669"/>
    <property type="project" value="UniProtKB-EC"/>
</dbReference>
<dbReference type="InterPro" id="IPR000847">
    <property type="entry name" value="LysR_HTH_N"/>
</dbReference>
<keyword evidence="2" id="KW-0805">Transcription regulation</keyword>
<evidence type="ECO:0000256" key="1">
    <source>
        <dbReference type="ARBA" id="ARBA00009437"/>
    </source>
</evidence>
<dbReference type="SUPFAM" id="SSF46785">
    <property type="entry name" value="Winged helix' DNA-binding domain"/>
    <property type="match status" value="1"/>
</dbReference>
<comment type="similarity">
    <text evidence="1">Belongs to the LysR transcriptional regulatory family.</text>
</comment>
<dbReference type="PANTHER" id="PTHR30537:SF5">
    <property type="entry name" value="HTH-TYPE TRANSCRIPTIONAL ACTIVATOR TTDR-RELATED"/>
    <property type="match status" value="1"/>
</dbReference>
<dbReference type="RefSeq" id="WP_013384208.1">
    <property type="nucleotide sequence ID" value="NC_017384.1"/>
</dbReference>
<keyword evidence="4" id="KW-0804">Transcription</keyword>
<dbReference type="EC" id="4.2.1.1" evidence="6"/>
<dbReference type="FunFam" id="1.10.10.10:FF:000001">
    <property type="entry name" value="LysR family transcriptional regulator"/>
    <property type="match status" value="1"/>
</dbReference>
<dbReference type="CDD" id="cd08422">
    <property type="entry name" value="PBP2_CrgA_like"/>
    <property type="match status" value="1"/>
</dbReference>
<accession>F9Y5J9</accession>
<evidence type="ECO:0000313" key="7">
    <source>
        <dbReference type="Proteomes" id="UP000000692"/>
    </source>
</evidence>
<dbReference type="Proteomes" id="UP000000692">
    <property type="component" value="Chromosome"/>
</dbReference>
<organism evidence="6 7">
    <name type="scientific">Ketogulonicigenium vulgare (strain WSH-001)</name>
    <dbReference type="NCBI Taxonomy" id="759362"/>
    <lineage>
        <taxon>Bacteria</taxon>
        <taxon>Pseudomonadati</taxon>
        <taxon>Pseudomonadota</taxon>
        <taxon>Alphaproteobacteria</taxon>
        <taxon>Rhodobacterales</taxon>
        <taxon>Roseobacteraceae</taxon>
        <taxon>Ketogulonicigenium</taxon>
    </lineage>
</organism>
<sequence>MHTPGDDIGIFLAVCDAGRFAGAATRLHLSPSAVAKAIARLEARLGVTLFARSTRRLALTDEGAIYAETCRQARAEIDRTEGMLRALHSTPAGLLRISLPPLFGAEVIAPALFSLTDDWPLLQLQIDTSTQRNDLIGAGIDFAVRIGAPPPLAGITARRIGTQRVMLCASADYVAARGVPRRLADLGAHRLIAMPQGMPWQFSAQDHVETLLPAGPLHLDGSLLTRAAIMAGHGIGMVPAWLMRDALAARQVVAVLPEALTGDLPIYALWPTQSAILPRLRVVIDAVSAVAKARSFAAT</sequence>
<dbReference type="SUPFAM" id="SSF53850">
    <property type="entry name" value="Periplasmic binding protein-like II"/>
    <property type="match status" value="1"/>
</dbReference>
<dbReference type="Gene3D" id="3.40.190.290">
    <property type="match status" value="1"/>
</dbReference>
<dbReference type="PROSITE" id="PS50931">
    <property type="entry name" value="HTH_LYSR"/>
    <property type="match status" value="1"/>
</dbReference>
<dbReference type="GO" id="GO:0003700">
    <property type="term" value="F:DNA-binding transcription factor activity"/>
    <property type="evidence" value="ECO:0007669"/>
    <property type="project" value="InterPro"/>
</dbReference>
<dbReference type="InterPro" id="IPR058163">
    <property type="entry name" value="LysR-type_TF_proteobact-type"/>
</dbReference>
<dbReference type="Pfam" id="PF00126">
    <property type="entry name" value="HTH_1"/>
    <property type="match status" value="1"/>
</dbReference>
<feature type="domain" description="HTH lysR-type" evidence="5">
    <location>
        <begin position="10"/>
        <end position="60"/>
    </location>
</feature>
<dbReference type="OrthoDB" id="9813056at2"/>
<dbReference type="Gene3D" id="1.10.10.10">
    <property type="entry name" value="Winged helix-like DNA-binding domain superfamily/Winged helix DNA-binding domain"/>
    <property type="match status" value="1"/>
</dbReference>
<dbReference type="PRINTS" id="PR00039">
    <property type="entry name" value="HTHLYSR"/>
</dbReference>
<dbReference type="GO" id="GO:0043565">
    <property type="term" value="F:sequence-specific DNA binding"/>
    <property type="evidence" value="ECO:0007669"/>
    <property type="project" value="TreeGrafter"/>
</dbReference>
<evidence type="ECO:0000259" key="5">
    <source>
        <dbReference type="PROSITE" id="PS50931"/>
    </source>
</evidence>
<evidence type="ECO:0000313" key="6">
    <source>
        <dbReference type="EMBL" id="AEM40752.1"/>
    </source>
</evidence>
<dbReference type="AlphaFoldDB" id="F9Y5J9"/>
<dbReference type="InterPro" id="IPR036388">
    <property type="entry name" value="WH-like_DNA-bd_sf"/>
</dbReference>
<dbReference type="PANTHER" id="PTHR30537">
    <property type="entry name" value="HTH-TYPE TRANSCRIPTIONAL REGULATOR"/>
    <property type="match status" value="1"/>
</dbReference>
<keyword evidence="7" id="KW-1185">Reference proteome</keyword>
<dbReference type="EMBL" id="CP002018">
    <property type="protein sequence ID" value="AEM40752.1"/>
    <property type="molecule type" value="Genomic_DNA"/>
</dbReference>
<evidence type="ECO:0000256" key="3">
    <source>
        <dbReference type="ARBA" id="ARBA00023125"/>
    </source>
</evidence>
<dbReference type="eggNOG" id="COG0583">
    <property type="taxonomic scope" value="Bacteria"/>
</dbReference>
<evidence type="ECO:0000256" key="2">
    <source>
        <dbReference type="ARBA" id="ARBA00023015"/>
    </source>
</evidence>
<reference evidence="6 7" key="1">
    <citation type="journal article" date="2011" name="J. Bacteriol.">
        <title>Complete genome sequence of the industrial strain Ketogulonicigenium vulgare WSH-001.</title>
        <authorList>
            <person name="Liu L."/>
            <person name="Li Y."/>
            <person name="Zhang J."/>
            <person name="Zhou Z."/>
            <person name="Liu J."/>
            <person name="Li X."/>
            <person name="Zhou J."/>
            <person name="Du G."/>
            <person name="Wang L."/>
            <person name="Chen J."/>
        </authorList>
    </citation>
    <scope>NUCLEOTIDE SEQUENCE [LARGE SCALE GENOMIC DNA]</scope>
    <source>
        <strain evidence="6 7">WSH-001</strain>
    </source>
</reference>
<keyword evidence="6" id="KW-0456">Lyase</keyword>
<dbReference type="InterPro" id="IPR005119">
    <property type="entry name" value="LysR_subst-bd"/>
</dbReference>
<name>F9Y5J9_KETVW</name>
<keyword evidence="3" id="KW-0238">DNA-binding</keyword>
<dbReference type="InterPro" id="IPR036390">
    <property type="entry name" value="WH_DNA-bd_sf"/>
</dbReference>
<dbReference type="Pfam" id="PF03466">
    <property type="entry name" value="LysR_substrate"/>
    <property type="match status" value="1"/>
</dbReference>
<dbReference type="HOGENOM" id="CLU_039613_16_0_5"/>